<accession>A0ABS9VC86</accession>
<comment type="caution">
    <text evidence="10">The sequence shown here is derived from an EMBL/GenBank/DDBJ whole genome shotgun (WGS) entry which is preliminary data.</text>
</comment>
<evidence type="ECO:0000256" key="2">
    <source>
        <dbReference type="ARBA" id="ARBA00002713"/>
    </source>
</evidence>
<evidence type="ECO:0000313" key="10">
    <source>
        <dbReference type="EMBL" id="MCH7413844.1"/>
    </source>
</evidence>
<organism evidence="10 11">
    <name type="scientific">Belliella alkalica</name>
    <dbReference type="NCBI Taxonomy" id="1730871"/>
    <lineage>
        <taxon>Bacteria</taxon>
        <taxon>Pseudomonadati</taxon>
        <taxon>Bacteroidota</taxon>
        <taxon>Cytophagia</taxon>
        <taxon>Cytophagales</taxon>
        <taxon>Cyclobacteriaceae</taxon>
        <taxon>Belliella</taxon>
    </lineage>
</organism>
<dbReference type="PIRSF" id="PIRSF016049">
    <property type="entry name" value="Man_dehyd"/>
    <property type="match status" value="1"/>
</dbReference>
<proteinExistence type="inferred from homology"/>
<dbReference type="EMBL" id="JAKZGO010000007">
    <property type="protein sequence ID" value="MCH7413844.1"/>
    <property type="molecule type" value="Genomic_DNA"/>
</dbReference>
<evidence type="ECO:0000256" key="6">
    <source>
        <dbReference type="ARBA" id="ARBA00023004"/>
    </source>
</evidence>
<evidence type="ECO:0000256" key="7">
    <source>
        <dbReference type="ARBA" id="ARBA00023211"/>
    </source>
</evidence>
<dbReference type="SUPFAM" id="SSF51658">
    <property type="entry name" value="Xylose isomerase-like"/>
    <property type="match status" value="1"/>
</dbReference>
<reference evidence="10" key="1">
    <citation type="submission" date="2022-03" db="EMBL/GenBank/DDBJ databases">
        <title>De novo assembled genomes of Belliella spp. (Cyclobacteriaceae) strains.</title>
        <authorList>
            <person name="Szabo A."/>
            <person name="Korponai K."/>
            <person name="Felfoldi T."/>
        </authorList>
    </citation>
    <scope>NUCLEOTIDE SEQUENCE</scope>
    <source>
        <strain evidence="10">DSM 111903</strain>
    </source>
</reference>
<evidence type="ECO:0000256" key="8">
    <source>
        <dbReference type="ARBA" id="ARBA00023239"/>
    </source>
</evidence>
<comment type="similarity">
    <text evidence="4 9">Belongs to the mannonate dehydratase family.</text>
</comment>
<dbReference type="NCBIfam" id="TIGR00695">
    <property type="entry name" value="uxuA"/>
    <property type="match status" value="1"/>
</dbReference>
<protein>
    <recommendedName>
        <fullName evidence="5 9">Mannonate dehydratase</fullName>
        <ecNumber evidence="5 9">4.2.1.8</ecNumber>
    </recommendedName>
    <alternativeName>
        <fullName evidence="9">D-mannonate hydro-lyase</fullName>
    </alternativeName>
</protein>
<comment type="pathway">
    <text evidence="3 9">Carbohydrate metabolism; pentose and glucuronate interconversion.</text>
</comment>
<dbReference type="PANTHER" id="PTHR30387:SF2">
    <property type="entry name" value="MANNONATE DEHYDRATASE"/>
    <property type="match status" value="1"/>
</dbReference>
<dbReference type="HAMAP" id="MF_00106">
    <property type="entry name" value="UxuA"/>
    <property type="match status" value="1"/>
</dbReference>
<keyword evidence="7 9" id="KW-0464">Manganese</keyword>
<dbReference type="Proteomes" id="UP001165430">
    <property type="component" value="Unassembled WGS sequence"/>
</dbReference>
<evidence type="ECO:0000256" key="4">
    <source>
        <dbReference type="ARBA" id="ARBA00007389"/>
    </source>
</evidence>
<dbReference type="EC" id="4.2.1.8" evidence="5 9"/>
<comment type="function">
    <text evidence="2 9">Catalyzes the dehydration of D-mannonate.</text>
</comment>
<dbReference type="Pfam" id="PF03786">
    <property type="entry name" value="UxuA"/>
    <property type="match status" value="1"/>
</dbReference>
<keyword evidence="8 9" id="KW-0456">Lyase</keyword>
<dbReference type="RefSeq" id="WP_241411942.1">
    <property type="nucleotide sequence ID" value="NZ_JAKZGO010000007.1"/>
</dbReference>
<evidence type="ECO:0000313" key="11">
    <source>
        <dbReference type="Proteomes" id="UP001165430"/>
    </source>
</evidence>
<dbReference type="NCBIfam" id="NF003027">
    <property type="entry name" value="PRK03906.1"/>
    <property type="match status" value="1"/>
</dbReference>
<dbReference type="InterPro" id="IPR036237">
    <property type="entry name" value="Xyl_isomerase-like_sf"/>
</dbReference>
<evidence type="ECO:0000256" key="3">
    <source>
        <dbReference type="ARBA" id="ARBA00004892"/>
    </source>
</evidence>
<gene>
    <name evidence="9 10" type="primary">uxuA</name>
    <name evidence="10" type="ORF">MM213_10135</name>
</gene>
<dbReference type="Gene3D" id="3.20.20.150">
    <property type="entry name" value="Divalent-metal-dependent TIM barrel enzymes"/>
    <property type="match status" value="1"/>
</dbReference>
<dbReference type="GO" id="GO:0008927">
    <property type="term" value="F:mannonate dehydratase activity"/>
    <property type="evidence" value="ECO:0007669"/>
    <property type="project" value="UniProtKB-EC"/>
</dbReference>
<comment type="cofactor">
    <cofactor evidence="9">
        <name>Fe(2+)</name>
        <dbReference type="ChEBI" id="CHEBI:29033"/>
    </cofactor>
    <cofactor evidence="9">
        <name>Mn(2+)</name>
        <dbReference type="ChEBI" id="CHEBI:29035"/>
    </cofactor>
</comment>
<evidence type="ECO:0000256" key="5">
    <source>
        <dbReference type="ARBA" id="ARBA00012927"/>
    </source>
</evidence>
<keyword evidence="6 9" id="KW-0408">Iron</keyword>
<dbReference type="InterPro" id="IPR004628">
    <property type="entry name" value="Man_deHydtase"/>
</dbReference>
<evidence type="ECO:0000256" key="1">
    <source>
        <dbReference type="ARBA" id="ARBA00001794"/>
    </source>
</evidence>
<evidence type="ECO:0000256" key="9">
    <source>
        <dbReference type="HAMAP-Rule" id="MF_00106"/>
    </source>
</evidence>
<name>A0ABS9VC86_9BACT</name>
<keyword evidence="11" id="KW-1185">Reference proteome</keyword>
<sequence>MNQSIFKMEQTMRWYGPKDPVSLQDIRQAGATGIVTALHHIPNGKVWTREEISKRKKEVEAAGLVWSVVESIPVHEQIKTRSGDYKTYIENYKKSIENLAAEGVSIVCYNFMPILDWTRTNLAYELPNKAKALRFEKDAMVAFDVFILKRPNAEKDYSEGEIKLAAAYLEGLNENEKELIITNVIKGLPGSEEGYTLEQFQAALDTYNGIGRKELEENLRLFLSEIVPIAEQNKVYLAIHPDDPPFNIFGLPRVMSTSKDVRRLISENPSPYNGITFCTGSYGVIAENNLPEMVKEFGERIHFIHLRSTKRDENGNFHEDNHLEGDVPMVRVIAELIEVQQKLQKSIPMRPDHGHQMLDDLRKTTNPGYSAIGRLKGLAEIRGVEEGILFCKY</sequence>
<comment type="catalytic activity">
    <reaction evidence="1 9">
        <text>D-mannonate = 2-dehydro-3-deoxy-D-gluconate + H2O</text>
        <dbReference type="Rhea" id="RHEA:20097"/>
        <dbReference type="ChEBI" id="CHEBI:15377"/>
        <dbReference type="ChEBI" id="CHEBI:17767"/>
        <dbReference type="ChEBI" id="CHEBI:57990"/>
        <dbReference type="EC" id="4.2.1.8"/>
    </reaction>
</comment>
<dbReference type="PANTHER" id="PTHR30387">
    <property type="entry name" value="MANNONATE DEHYDRATASE"/>
    <property type="match status" value="1"/>
</dbReference>